<feature type="transmembrane region" description="Helical" evidence="2">
    <location>
        <begin position="179"/>
        <end position="202"/>
    </location>
</feature>
<keyword evidence="2" id="KW-1133">Transmembrane helix</keyword>
<dbReference type="STRING" id="200361.A0A453SHZ4"/>
<keyword evidence="2" id="KW-0472">Membrane</keyword>
<keyword evidence="2" id="KW-0812">Transmembrane</keyword>
<dbReference type="PANTHER" id="PTHR33709:SF17">
    <property type="entry name" value="UBIQUITIN-SPECIFIC PROTEASE FAMILY C19-RELATED PROTEIN"/>
    <property type="match status" value="1"/>
</dbReference>
<dbReference type="PANTHER" id="PTHR33709">
    <property type="entry name" value="OSJNBA0035M09.9 PROTEIN"/>
    <property type="match status" value="1"/>
</dbReference>
<protein>
    <submittedName>
        <fullName evidence="3">Uncharacterized protein</fullName>
    </submittedName>
</protein>
<dbReference type="InterPro" id="IPR040339">
    <property type="entry name" value="At1g16860-like"/>
</dbReference>
<evidence type="ECO:0000313" key="4">
    <source>
        <dbReference type="Proteomes" id="UP000015105"/>
    </source>
</evidence>
<dbReference type="EnsemblPlants" id="AET7Gv20948400.4">
    <property type="protein sequence ID" value="AET7Gv20948400.4"/>
    <property type="gene ID" value="AET7Gv20948400"/>
</dbReference>
<evidence type="ECO:0000256" key="1">
    <source>
        <dbReference type="SAM" id="MobiDB-lite"/>
    </source>
</evidence>
<sequence length="443" mass="46939">MLPLLELVRSITFARGGQACATRGGRRREGGVEMHQIGSGMYVSGRAPDRKRERHLSSGSVATPPYTGGDLSRSGELGRMFDVASSAWQSQAPSPASSSRRSSGHLPLPPRPAPSPSASGPLSQLSHSGLLVGPSPPAAPSPSPARGGSWRKASRRRAAAMEEAAPVVARGSTRLGVPFACYVLVLVAAAAGVGAGLFFLVAWRRWEVLAAAGGAVAAAAAVLSWNFLRCAAEAERFFRLSPDTVFEQGDMPIGELVKITGQVTCGRVPVGACFHDAARCVFTSVRMYGRRGWAWACCCSRWQLRHSEARSTNFYISDRNSGRRFYVRAGEGAKITWMINRKTISFDGGDGKGKGASRSLKSWAASSGVSCDGAVRVEEGFIREGDTASVIGVLKRHHAFDVVDAPDGVVASSCQPARCMFPVLVEGLVLIGSDDPDEGVYMV</sequence>
<proteinExistence type="predicted"/>
<feature type="compositionally biased region" description="Low complexity" evidence="1">
    <location>
        <begin position="84"/>
        <end position="106"/>
    </location>
</feature>
<feature type="transmembrane region" description="Helical" evidence="2">
    <location>
        <begin position="208"/>
        <end position="228"/>
    </location>
</feature>
<keyword evidence="4" id="KW-1185">Reference proteome</keyword>
<feature type="compositionally biased region" description="Low complexity" evidence="1">
    <location>
        <begin position="116"/>
        <end position="126"/>
    </location>
</feature>
<reference evidence="3" key="4">
    <citation type="submission" date="2019-03" db="UniProtKB">
        <authorList>
            <consortium name="EnsemblPlants"/>
        </authorList>
    </citation>
    <scope>IDENTIFICATION</scope>
</reference>
<dbReference type="Gramene" id="AET7Gv20948400.4">
    <property type="protein sequence ID" value="AET7Gv20948400.4"/>
    <property type="gene ID" value="AET7Gv20948400"/>
</dbReference>
<dbReference type="Proteomes" id="UP000015105">
    <property type="component" value="Chromosome 7D"/>
</dbReference>
<evidence type="ECO:0000256" key="2">
    <source>
        <dbReference type="SAM" id="Phobius"/>
    </source>
</evidence>
<dbReference type="AlphaFoldDB" id="A0A453SHZ4"/>
<reference evidence="3" key="5">
    <citation type="journal article" date="2021" name="G3 (Bethesda)">
        <title>Aegilops tauschii genome assembly Aet v5.0 features greater sequence contiguity and improved annotation.</title>
        <authorList>
            <person name="Wang L."/>
            <person name="Zhu T."/>
            <person name="Rodriguez J.C."/>
            <person name="Deal K.R."/>
            <person name="Dubcovsky J."/>
            <person name="McGuire P.E."/>
            <person name="Lux T."/>
            <person name="Spannagl M."/>
            <person name="Mayer K.F.X."/>
            <person name="Baldrich P."/>
            <person name="Meyers B.C."/>
            <person name="Huo N."/>
            <person name="Gu Y.Q."/>
            <person name="Zhou H."/>
            <person name="Devos K.M."/>
            <person name="Bennetzen J.L."/>
            <person name="Unver T."/>
            <person name="Budak H."/>
            <person name="Gulick P.J."/>
            <person name="Galiba G."/>
            <person name="Kalapos B."/>
            <person name="Nelson D.R."/>
            <person name="Li P."/>
            <person name="You F.M."/>
            <person name="Luo M.C."/>
            <person name="Dvorak J."/>
        </authorList>
    </citation>
    <scope>NUCLEOTIDE SEQUENCE [LARGE SCALE GENOMIC DNA]</scope>
    <source>
        <strain evidence="3">cv. AL8/78</strain>
    </source>
</reference>
<reference evidence="4" key="1">
    <citation type="journal article" date="2014" name="Science">
        <title>Ancient hybridizations among the ancestral genomes of bread wheat.</title>
        <authorList>
            <consortium name="International Wheat Genome Sequencing Consortium,"/>
            <person name="Marcussen T."/>
            <person name="Sandve S.R."/>
            <person name="Heier L."/>
            <person name="Spannagl M."/>
            <person name="Pfeifer M."/>
            <person name="Jakobsen K.S."/>
            <person name="Wulff B.B."/>
            <person name="Steuernagel B."/>
            <person name="Mayer K.F."/>
            <person name="Olsen O.A."/>
        </authorList>
    </citation>
    <scope>NUCLEOTIDE SEQUENCE [LARGE SCALE GENOMIC DNA]</scope>
    <source>
        <strain evidence="4">cv. AL8/78</strain>
    </source>
</reference>
<accession>A0A453SHZ4</accession>
<reference evidence="3" key="3">
    <citation type="journal article" date="2017" name="Nature">
        <title>Genome sequence of the progenitor of the wheat D genome Aegilops tauschii.</title>
        <authorList>
            <person name="Luo M.C."/>
            <person name="Gu Y.Q."/>
            <person name="Puiu D."/>
            <person name="Wang H."/>
            <person name="Twardziok S.O."/>
            <person name="Deal K.R."/>
            <person name="Huo N."/>
            <person name="Zhu T."/>
            <person name="Wang L."/>
            <person name="Wang Y."/>
            <person name="McGuire P.E."/>
            <person name="Liu S."/>
            <person name="Long H."/>
            <person name="Ramasamy R.K."/>
            <person name="Rodriguez J.C."/>
            <person name="Van S.L."/>
            <person name="Yuan L."/>
            <person name="Wang Z."/>
            <person name="Xia Z."/>
            <person name="Xiao L."/>
            <person name="Anderson O.D."/>
            <person name="Ouyang S."/>
            <person name="Liang Y."/>
            <person name="Zimin A.V."/>
            <person name="Pertea G."/>
            <person name="Qi P."/>
            <person name="Bennetzen J.L."/>
            <person name="Dai X."/>
            <person name="Dawson M.W."/>
            <person name="Muller H.G."/>
            <person name="Kugler K."/>
            <person name="Rivarola-Duarte L."/>
            <person name="Spannagl M."/>
            <person name="Mayer K.F.X."/>
            <person name="Lu F.H."/>
            <person name="Bevan M.W."/>
            <person name="Leroy P."/>
            <person name="Li P."/>
            <person name="You F.M."/>
            <person name="Sun Q."/>
            <person name="Liu Z."/>
            <person name="Lyons E."/>
            <person name="Wicker T."/>
            <person name="Salzberg S.L."/>
            <person name="Devos K.M."/>
            <person name="Dvorak J."/>
        </authorList>
    </citation>
    <scope>NUCLEOTIDE SEQUENCE [LARGE SCALE GENOMIC DNA]</scope>
    <source>
        <strain evidence="3">cv. AL8/78</strain>
    </source>
</reference>
<feature type="region of interest" description="Disordered" evidence="1">
    <location>
        <begin position="41"/>
        <end position="156"/>
    </location>
</feature>
<organism evidence="3 4">
    <name type="scientific">Aegilops tauschii subsp. strangulata</name>
    <name type="common">Goatgrass</name>
    <dbReference type="NCBI Taxonomy" id="200361"/>
    <lineage>
        <taxon>Eukaryota</taxon>
        <taxon>Viridiplantae</taxon>
        <taxon>Streptophyta</taxon>
        <taxon>Embryophyta</taxon>
        <taxon>Tracheophyta</taxon>
        <taxon>Spermatophyta</taxon>
        <taxon>Magnoliopsida</taxon>
        <taxon>Liliopsida</taxon>
        <taxon>Poales</taxon>
        <taxon>Poaceae</taxon>
        <taxon>BOP clade</taxon>
        <taxon>Pooideae</taxon>
        <taxon>Triticodae</taxon>
        <taxon>Triticeae</taxon>
        <taxon>Triticinae</taxon>
        <taxon>Aegilops</taxon>
    </lineage>
</organism>
<feature type="compositionally biased region" description="Pro residues" evidence="1">
    <location>
        <begin position="134"/>
        <end position="143"/>
    </location>
</feature>
<name>A0A453SHZ4_AEGTS</name>
<evidence type="ECO:0000313" key="3">
    <source>
        <dbReference type="EnsemblPlants" id="AET7Gv20948400.4"/>
    </source>
</evidence>
<reference evidence="4" key="2">
    <citation type="journal article" date="2017" name="Nat. Plants">
        <title>The Aegilops tauschii genome reveals multiple impacts of transposons.</title>
        <authorList>
            <person name="Zhao G."/>
            <person name="Zou C."/>
            <person name="Li K."/>
            <person name="Wang K."/>
            <person name="Li T."/>
            <person name="Gao L."/>
            <person name="Zhang X."/>
            <person name="Wang H."/>
            <person name="Yang Z."/>
            <person name="Liu X."/>
            <person name="Jiang W."/>
            <person name="Mao L."/>
            <person name="Kong X."/>
            <person name="Jiao Y."/>
            <person name="Jia J."/>
        </authorList>
    </citation>
    <scope>NUCLEOTIDE SEQUENCE [LARGE SCALE GENOMIC DNA]</scope>
    <source>
        <strain evidence="4">cv. AL8/78</strain>
    </source>
</reference>